<reference evidence="1 2" key="1">
    <citation type="submission" date="2021-06" db="EMBL/GenBank/DDBJ databases">
        <title>Caerostris extrusa draft genome.</title>
        <authorList>
            <person name="Kono N."/>
            <person name="Arakawa K."/>
        </authorList>
    </citation>
    <scope>NUCLEOTIDE SEQUENCE [LARGE SCALE GENOMIC DNA]</scope>
</reference>
<dbReference type="EMBL" id="BPLR01011064">
    <property type="protein sequence ID" value="GIY43948.1"/>
    <property type="molecule type" value="Genomic_DNA"/>
</dbReference>
<dbReference type="AlphaFoldDB" id="A0AAV4TBK4"/>
<keyword evidence="2" id="KW-1185">Reference proteome</keyword>
<evidence type="ECO:0008006" key="3">
    <source>
        <dbReference type="Google" id="ProtNLM"/>
    </source>
</evidence>
<gene>
    <name evidence="1" type="ORF">CEXT_556011</name>
</gene>
<proteinExistence type="predicted"/>
<sequence length="111" mass="12600">MATVKRSLTAKFLELKNFPDTESKRSPRVGVRIFIPDSCLSCAVCGEQDFDGGAKAPEFIIRRRQTATYGGKSGWPIFRALFLRRGNHQVHVDGRVNRICMWEQSHCETVD</sequence>
<name>A0AAV4TBK4_CAEEX</name>
<evidence type="ECO:0000313" key="1">
    <source>
        <dbReference type="EMBL" id="GIY43948.1"/>
    </source>
</evidence>
<evidence type="ECO:0000313" key="2">
    <source>
        <dbReference type="Proteomes" id="UP001054945"/>
    </source>
</evidence>
<accession>A0AAV4TBK4</accession>
<organism evidence="1 2">
    <name type="scientific">Caerostris extrusa</name>
    <name type="common">Bark spider</name>
    <name type="synonym">Caerostris bankana</name>
    <dbReference type="NCBI Taxonomy" id="172846"/>
    <lineage>
        <taxon>Eukaryota</taxon>
        <taxon>Metazoa</taxon>
        <taxon>Ecdysozoa</taxon>
        <taxon>Arthropoda</taxon>
        <taxon>Chelicerata</taxon>
        <taxon>Arachnida</taxon>
        <taxon>Araneae</taxon>
        <taxon>Araneomorphae</taxon>
        <taxon>Entelegynae</taxon>
        <taxon>Araneoidea</taxon>
        <taxon>Araneidae</taxon>
        <taxon>Caerostris</taxon>
    </lineage>
</organism>
<dbReference type="Proteomes" id="UP001054945">
    <property type="component" value="Unassembled WGS sequence"/>
</dbReference>
<protein>
    <recommendedName>
        <fullName evidence="3">Transposase</fullName>
    </recommendedName>
</protein>
<comment type="caution">
    <text evidence="1">The sequence shown here is derived from an EMBL/GenBank/DDBJ whole genome shotgun (WGS) entry which is preliminary data.</text>
</comment>